<accession>A0A6G3MGL5</accession>
<sequence>MSVDEIAHLKMKRLARKKSAVHDPYAEDHEIHVELPAKEVDNNSSQITKRNGIKKYNERTFKNHLNILQASKKDFSNVLTMLNSIRQDSDSKKSFEDSNIHNHTELQAKQNTGNLSYNRYDQERFNTERDTAGFKINTLGSFKGLMTKMV</sequence>
<evidence type="ECO:0000313" key="2">
    <source>
        <dbReference type="EMBL" id="NDJ93139.1"/>
    </source>
</evidence>
<evidence type="ECO:0000259" key="1">
    <source>
        <dbReference type="Pfam" id="PF16050"/>
    </source>
</evidence>
<name>A0A6G3MGL5_HENSL</name>
<reference evidence="2" key="1">
    <citation type="submission" date="2018-11" db="EMBL/GenBank/DDBJ databases">
        <title>Henneguya salminicola genome and transcriptome.</title>
        <authorList>
            <person name="Yahalomi D."/>
            <person name="Atkinson S.D."/>
            <person name="Neuhof M."/>
            <person name="Chang E.S."/>
            <person name="Philippe H."/>
            <person name="Cartwright P."/>
            <person name="Bartholomew J.L."/>
            <person name="Huchon D."/>
        </authorList>
    </citation>
    <scope>NUCLEOTIDE SEQUENCE</scope>
    <source>
        <strain evidence="2">Hz1</strain>
        <tissue evidence="2">Whole</tissue>
    </source>
</reference>
<dbReference type="EMBL" id="GHBP01002589">
    <property type="protein sequence ID" value="NDJ93139.1"/>
    <property type="molecule type" value="Transcribed_RNA"/>
</dbReference>
<proteinExistence type="predicted"/>
<feature type="domain" description="Paf1 complex subunit Cdc73 N-terminal" evidence="1">
    <location>
        <begin position="1"/>
        <end position="124"/>
    </location>
</feature>
<organism evidence="2">
    <name type="scientific">Henneguya salminicola</name>
    <name type="common">Myxosporean</name>
    <dbReference type="NCBI Taxonomy" id="69463"/>
    <lineage>
        <taxon>Eukaryota</taxon>
        <taxon>Metazoa</taxon>
        <taxon>Cnidaria</taxon>
        <taxon>Myxozoa</taxon>
        <taxon>Myxosporea</taxon>
        <taxon>Bivalvulida</taxon>
        <taxon>Platysporina</taxon>
        <taxon>Myxobolidae</taxon>
        <taxon>Henneguya</taxon>
    </lineage>
</organism>
<dbReference type="InterPro" id="IPR032041">
    <property type="entry name" value="Cdc73_N"/>
</dbReference>
<protein>
    <submittedName>
        <fullName evidence="2">Parafibromin (Trinotate prediction)</fullName>
    </submittedName>
</protein>
<dbReference type="Pfam" id="PF16050">
    <property type="entry name" value="CDC73_N"/>
    <property type="match status" value="1"/>
</dbReference>
<dbReference type="AlphaFoldDB" id="A0A6G3MGL5"/>